<protein>
    <submittedName>
        <fullName evidence="1">Uncharacterized protein</fullName>
    </submittedName>
</protein>
<proteinExistence type="predicted"/>
<evidence type="ECO:0000313" key="1">
    <source>
        <dbReference type="EMBL" id="MBL1411543.1"/>
    </source>
</evidence>
<dbReference type="EMBL" id="JAERTY010000021">
    <property type="protein sequence ID" value="MBL1411543.1"/>
    <property type="molecule type" value="Genomic_DNA"/>
</dbReference>
<keyword evidence="2" id="KW-1185">Reference proteome</keyword>
<dbReference type="Proteomes" id="UP000625283">
    <property type="component" value="Unassembled WGS sequence"/>
</dbReference>
<comment type="caution">
    <text evidence="1">The sequence shown here is derived from an EMBL/GenBank/DDBJ whole genome shotgun (WGS) entry which is preliminary data.</text>
</comment>
<accession>A0ABS1RA34</accession>
<dbReference type="RefSeq" id="WP_202105259.1">
    <property type="nucleotide sequence ID" value="NZ_JAERTY010000021.1"/>
</dbReference>
<reference evidence="1 2" key="1">
    <citation type="submission" date="2021-01" db="EMBL/GenBank/DDBJ databases">
        <title>C459-1 draft genome sequence.</title>
        <authorList>
            <person name="Zhang X.-F."/>
        </authorList>
    </citation>
    <scope>NUCLEOTIDE SEQUENCE [LARGE SCALE GENOMIC DNA]</scope>
    <source>
        <strain evidence="2">C459-1</strain>
    </source>
</reference>
<name>A0ABS1RA34_9SPHI</name>
<gene>
    <name evidence="1" type="ORF">JKG61_22490</name>
</gene>
<evidence type="ECO:0000313" key="2">
    <source>
        <dbReference type="Proteomes" id="UP000625283"/>
    </source>
</evidence>
<sequence>MTREEILLNKLTHIGLSTARYPIGLNENFEIIPVELIQNDEKTYRKLFIKLRDKLANEYNIKGWHSGLNNPKLNTEPGEFNFVLNEK</sequence>
<organism evidence="1 2">
    <name type="scientific">Sphingobacterium faecale</name>
    <dbReference type="NCBI Taxonomy" id="2803775"/>
    <lineage>
        <taxon>Bacteria</taxon>
        <taxon>Pseudomonadati</taxon>
        <taxon>Bacteroidota</taxon>
        <taxon>Sphingobacteriia</taxon>
        <taxon>Sphingobacteriales</taxon>
        <taxon>Sphingobacteriaceae</taxon>
        <taxon>Sphingobacterium</taxon>
    </lineage>
</organism>